<dbReference type="EMBL" id="CP036290">
    <property type="protein sequence ID" value="QDU86375.1"/>
    <property type="molecule type" value="Genomic_DNA"/>
</dbReference>
<dbReference type="GO" id="GO:0016491">
    <property type="term" value="F:oxidoreductase activity"/>
    <property type="evidence" value="ECO:0007669"/>
    <property type="project" value="UniProtKB-KW"/>
</dbReference>
<dbReference type="InterPro" id="IPR016084">
    <property type="entry name" value="Haem_Oase-like_multi-hlx"/>
</dbReference>
<keyword evidence="1" id="KW-0560">Oxidoreductase</keyword>
<reference evidence="2 3" key="1">
    <citation type="submission" date="2019-02" db="EMBL/GenBank/DDBJ databases">
        <title>Deep-cultivation of Planctomycetes and their phenomic and genomic characterization uncovers novel biology.</title>
        <authorList>
            <person name="Wiegand S."/>
            <person name="Jogler M."/>
            <person name="Boedeker C."/>
            <person name="Pinto D."/>
            <person name="Vollmers J."/>
            <person name="Rivas-Marin E."/>
            <person name="Kohn T."/>
            <person name="Peeters S.H."/>
            <person name="Heuer A."/>
            <person name="Rast P."/>
            <person name="Oberbeckmann S."/>
            <person name="Bunk B."/>
            <person name="Jeske O."/>
            <person name="Meyerdierks A."/>
            <person name="Storesund J.E."/>
            <person name="Kallscheuer N."/>
            <person name="Luecker S."/>
            <person name="Lage O.M."/>
            <person name="Pohl T."/>
            <person name="Merkel B.J."/>
            <person name="Hornburger P."/>
            <person name="Mueller R.-W."/>
            <person name="Bruemmer F."/>
            <person name="Labrenz M."/>
            <person name="Spormann A.M."/>
            <person name="Op den Camp H."/>
            <person name="Overmann J."/>
            <person name="Amann R."/>
            <person name="Jetten M.S.M."/>
            <person name="Mascher T."/>
            <person name="Medema M.H."/>
            <person name="Devos D.P."/>
            <person name="Kaster A.-K."/>
            <person name="Ovreas L."/>
            <person name="Rohde M."/>
            <person name="Galperin M.Y."/>
            <person name="Jogler C."/>
        </authorList>
    </citation>
    <scope>NUCLEOTIDE SEQUENCE [LARGE SCALE GENOMIC DNA]</scope>
    <source>
        <strain evidence="2 3">Pla163</strain>
    </source>
</reference>
<dbReference type="PANTHER" id="PTHR40279:SF3">
    <property type="entry name" value="4-AMINOBENZOATE SYNTHASE"/>
    <property type="match status" value="1"/>
</dbReference>
<dbReference type="AlphaFoldDB" id="A0A518D4H0"/>
<dbReference type="SMART" id="SM01236">
    <property type="entry name" value="Haem_oxygenase_2"/>
    <property type="match status" value="1"/>
</dbReference>
<gene>
    <name evidence="2" type="ORF">Pla163_35260</name>
</gene>
<dbReference type="RefSeq" id="WP_145191480.1">
    <property type="nucleotide sequence ID" value="NZ_CP036290.1"/>
</dbReference>
<evidence type="ECO:0000256" key="1">
    <source>
        <dbReference type="ARBA" id="ARBA00023002"/>
    </source>
</evidence>
<dbReference type="PANTHER" id="PTHR40279">
    <property type="entry name" value="PQQC-LIKE PROTEIN"/>
    <property type="match status" value="1"/>
</dbReference>
<evidence type="ECO:0000313" key="3">
    <source>
        <dbReference type="Proteomes" id="UP000319342"/>
    </source>
</evidence>
<protein>
    <submittedName>
        <fullName evidence="2">PqqC-like protein</fullName>
    </submittedName>
</protein>
<dbReference type="Pfam" id="PF14518">
    <property type="entry name" value="Haem_oxygenas_2"/>
    <property type="match status" value="1"/>
</dbReference>
<dbReference type="InterPro" id="IPR039068">
    <property type="entry name" value="PqqC-like"/>
</dbReference>
<accession>A0A518D4H0</accession>
<organism evidence="2 3">
    <name type="scientific">Rohdeia mirabilis</name>
    <dbReference type="NCBI Taxonomy" id="2528008"/>
    <lineage>
        <taxon>Bacteria</taxon>
        <taxon>Pseudomonadati</taxon>
        <taxon>Planctomycetota</taxon>
        <taxon>Planctomycetia</taxon>
        <taxon>Planctomycetia incertae sedis</taxon>
        <taxon>Rohdeia</taxon>
    </lineage>
</organism>
<dbReference type="Gene3D" id="1.20.910.10">
    <property type="entry name" value="Heme oxygenase-like"/>
    <property type="match status" value="1"/>
</dbReference>
<proteinExistence type="predicted"/>
<keyword evidence="3" id="KW-1185">Reference proteome</keyword>
<sequence length="274" mass="29913">MTQIDAPTAGATRAASTDWMGALQREIEGSRAVTHPLLVRAGRGELTRDQYARFGGQHVALVGVFTRYLELLLLATDDSSQKLWLAKVLVDEYGEGSDGHDHAELYAHFLARLGTGGDARDRTPLAPAVWRHVGAHLALCREQPFLVGLGAFGPGHEWAIPPMFASLVRGLAAAGVTEAERLYFDLHTEQDQDHGAWMAEAMGRLAVDESTRDLVRRGARFSLERRAELWDATERVVDGADPAEGSPGTVRDLRAATDAWLRGAAWPVELPRFG</sequence>
<dbReference type="Proteomes" id="UP000319342">
    <property type="component" value="Chromosome"/>
</dbReference>
<evidence type="ECO:0000313" key="2">
    <source>
        <dbReference type="EMBL" id="QDU86375.1"/>
    </source>
</evidence>
<dbReference type="OrthoDB" id="252872at2"/>
<dbReference type="SUPFAM" id="SSF48613">
    <property type="entry name" value="Heme oxygenase-like"/>
    <property type="match status" value="1"/>
</dbReference>
<name>A0A518D4H0_9BACT</name>